<evidence type="ECO:0000256" key="6">
    <source>
        <dbReference type="ARBA" id="ARBA00022989"/>
    </source>
</evidence>
<evidence type="ECO:0000256" key="8">
    <source>
        <dbReference type="ARBA" id="ARBA00023157"/>
    </source>
</evidence>
<dbReference type="InterPro" id="IPR003599">
    <property type="entry name" value="Ig_sub"/>
</dbReference>
<proteinExistence type="predicted"/>
<dbReference type="PROSITE" id="PS50835">
    <property type="entry name" value="IG_LIKE"/>
    <property type="match status" value="6"/>
</dbReference>
<evidence type="ECO:0000256" key="7">
    <source>
        <dbReference type="ARBA" id="ARBA00023136"/>
    </source>
</evidence>
<evidence type="ECO:0000256" key="9">
    <source>
        <dbReference type="ARBA" id="ARBA00023319"/>
    </source>
</evidence>
<comment type="caution">
    <text evidence="11">The sequence shown here is derived from an EMBL/GenBank/DDBJ whole genome shotgun (WGS) entry which is preliminary data.</text>
</comment>
<dbReference type="GO" id="GO:0016020">
    <property type="term" value="C:membrane"/>
    <property type="evidence" value="ECO:0007669"/>
    <property type="project" value="UniProtKB-SubCell"/>
</dbReference>
<protein>
    <submittedName>
        <fullName evidence="11">Down syndrome cell adhesion molecule-like protein Dscam2</fullName>
    </submittedName>
</protein>
<accession>A0A4Y2E8J8</accession>
<dbReference type="OrthoDB" id="6424276at2759"/>
<dbReference type="FunFam" id="2.60.40.10:FF:000333">
    <property type="entry name" value="Down syndrome cell adhesion molecule"/>
    <property type="match status" value="1"/>
</dbReference>
<dbReference type="InterPro" id="IPR007110">
    <property type="entry name" value="Ig-like_dom"/>
</dbReference>
<dbReference type="AlphaFoldDB" id="A0A4Y2E8J8"/>
<dbReference type="Proteomes" id="UP000499080">
    <property type="component" value="Unassembled WGS sequence"/>
</dbReference>
<dbReference type="Pfam" id="PF13927">
    <property type="entry name" value="Ig_3"/>
    <property type="match status" value="3"/>
</dbReference>
<dbReference type="CDD" id="cd20956">
    <property type="entry name" value="IgI_4_Dscam"/>
    <property type="match status" value="1"/>
</dbReference>
<feature type="domain" description="Ig-like" evidence="10">
    <location>
        <begin position="578"/>
        <end position="612"/>
    </location>
</feature>
<keyword evidence="5" id="KW-0130">Cell adhesion</keyword>
<feature type="domain" description="Ig-like" evidence="10">
    <location>
        <begin position="112"/>
        <end position="200"/>
    </location>
</feature>
<evidence type="ECO:0000313" key="11">
    <source>
        <dbReference type="EMBL" id="GBM24656.1"/>
    </source>
</evidence>
<evidence type="ECO:0000256" key="4">
    <source>
        <dbReference type="ARBA" id="ARBA00022737"/>
    </source>
</evidence>
<dbReference type="Gene3D" id="2.60.40.10">
    <property type="entry name" value="Immunoglobulins"/>
    <property type="match status" value="6"/>
</dbReference>
<comment type="subcellular location">
    <subcellularLocation>
        <location evidence="1">Membrane</location>
        <topology evidence="1">Single-pass membrane protein</topology>
    </subcellularLocation>
</comment>
<keyword evidence="9" id="KW-0393">Immunoglobulin domain</keyword>
<evidence type="ECO:0000259" key="10">
    <source>
        <dbReference type="PROSITE" id="PS50835"/>
    </source>
</evidence>
<dbReference type="InterPro" id="IPR013783">
    <property type="entry name" value="Ig-like_fold"/>
</dbReference>
<dbReference type="SMART" id="SM00408">
    <property type="entry name" value="IGc2"/>
    <property type="match status" value="5"/>
</dbReference>
<keyword evidence="2" id="KW-0812">Transmembrane</keyword>
<dbReference type="InterPro" id="IPR013098">
    <property type="entry name" value="Ig_I-set"/>
</dbReference>
<dbReference type="CDD" id="cd00096">
    <property type="entry name" value="Ig"/>
    <property type="match status" value="1"/>
</dbReference>
<dbReference type="InterPro" id="IPR036179">
    <property type="entry name" value="Ig-like_dom_sf"/>
</dbReference>
<dbReference type="PANTHER" id="PTHR12231:SF253">
    <property type="entry name" value="DPR-INTERACTING PROTEIN ETA, ISOFORM B-RELATED"/>
    <property type="match status" value="1"/>
</dbReference>
<evidence type="ECO:0000313" key="12">
    <source>
        <dbReference type="Proteomes" id="UP000499080"/>
    </source>
</evidence>
<feature type="domain" description="Ig-like" evidence="10">
    <location>
        <begin position="392"/>
        <end position="476"/>
    </location>
</feature>
<dbReference type="Pfam" id="PF07679">
    <property type="entry name" value="I-set"/>
    <property type="match status" value="3"/>
</dbReference>
<dbReference type="SUPFAM" id="SSF48726">
    <property type="entry name" value="Immunoglobulin"/>
    <property type="match status" value="6"/>
</dbReference>
<evidence type="ECO:0000256" key="3">
    <source>
        <dbReference type="ARBA" id="ARBA00022729"/>
    </source>
</evidence>
<evidence type="ECO:0000256" key="5">
    <source>
        <dbReference type="ARBA" id="ARBA00022889"/>
    </source>
</evidence>
<dbReference type="PANTHER" id="PTHR12231">
    <property type="entry name" value="CTX-RELATED TYPE I TRANSMEMBRANE PROTEIN"/>
    <property type="match status" value="1"/>
</dbReference>
<feature type="domain" description="Ig-like" evidence="10">
    <location>
        <begin position="295"/>
        <end position="388"/>
    </location>
</feature>
<organism evidence="11 12">
    <name type="scientific">Araneus ventricosus</name>
    <name type="common">Orbweaver spider</name>
    <name type="synonym">Epeira ventricosa</name>
    <dbReference type="NCBI Taxonomy" id="182803"/>
    <lineage>
        <taxon>Eukaryota</taxon>
        <taxon>Metazoa</taxon>
        <taxon>Ecdysozoa</taxon>
        <taxon>Arthropoda</taxon>
        <taxon>Chelicerata</taxon>
        <taxon>Arachnida</taxon>
        <taxon>Araneae</taxon>
        <taxon>Araneomorphae</taxon>
        <taxon>Entelegynae</taxon>
        <taxon>Araneoidea</taxon>
        <taxon>Araneidae</taxon>
        <taxon>Araneus</taxon>
    </lineage>
</organism>
<dbReference type="InterPro" id="IPR051170">
    <property type="entry name" value="Neural/epithelial_adhesion"/>
</dbReference>
<keyword evidence="12" id="KW-1185">Reference proteome</keyword>
<feature type="domain" description="Ig-like" evidence="10">
    <location>
        <begin position="483"/>
        <end position="574"/>
    </location>
</feature>
<evidence type="ECO:0000256" key="1">
    <source>
        <dbReference type="ARBA" id="ARBA00004167"/>
    </source>
</evidence>
<dbReference type="SMART" id="SM00409">
    <property type="entry name" value="IG"/>
    <property type="match status" value="5"/>
</dbReference>
<feature type="domain" description="Ig-like" evidence="10">
    <location>
        <begin position="204"/>
        <end position="289"/>
    </location>
</feature>
<name>A0A4Y2E8J8_ARAVE</name>
<dbReference type="GO" id="GO:0007155">
    <property type="term" value="P:cell adhesion"/>
    <property type="evidence" value="ECO:0007669"/>
    <property type="project" value="UniProtKB-KW"/>
</dbReference>
<dbReference type="InterPro" id="IPR003598">
    <property type="entry name" value="Ig_sub2"/>
</dbReference>
<keyword evidence="7" id="KW-0472">Membrane</keyword>
<dbReference type="FunFam" id="2.60.40.10:FF:000017">
    <property type="entry name" value="Down syndrome cell adhesion molecule b"/>
    <property type="match status" value="1"/>
</dbReference>
<dbReference type="FunFam" id="2.60.40.10:FF:000324">
    <property type="entry name" value="Down syndrome cell adhesion molecule, isoform D"/>
    <property type="match status" value="1"/>
</dbReference>
<reference evidence="11 12" key="1">
    <citation type="journal article" date="2019" name="Sci. Rep.">
        <title>Orb-weaving spider Araneus ventricosus genome elucidates the spidroin gene catalogue.</title>
        <authorList>
            <person name="Kono N."/>
            <person name="Nakamura H."/>
            <person name="Ohtoshi R."/>
            <person name="Moran D.A.P."/>
            <person name="Shinohara A."/>
            <person name="Yoshida Y."/>
            <person name="Fujiwara M."/>
            <person name="Mori M."/>
            <person name="Tomita M."/>
            <person name="Arakawa K."/>
        </authorList>
    </citation>
    <scope>NUCLEOTIDE SEQUENCE [LARGE SCALE GENOMIC DNA]</scope>
</reference>
<evidence type="ECO:0000256" key="2">
    <source>
        <dbReference type="ARBA" id="ARBA00022692"/>
    </source>
</evidence>
<keyword evidence="8" id="KW-1015">Disulfide bond</keyword>
<sequence length="666" mass="75204">MRKDMSKIWGASMAPWAILMPKNQVCNVNSFRDIIKNVLRMRKDMAKIWGASMIPWVIHIPKNQICNVNSIRDIMKNVLRMRKDMAKIWGCFHDPMGHPYTQEPKPTNNQLPRVIQEPSVWEVWEGKTARLPCVAHGHPSPQYYWYRDTGGQLTLMDTVRKFTVVDGTLVIHKVSVADSGKYICFANNSVGEDKVDRLLRIRVPLKVEVVTTKRVVRSGEEVSLNCSMSTAPKSVVWVKDQRRIVPDHRIRRVSQTHLKILVFQREDSGIYQCYVYNDWESSQAHVQLDLKEEMPTFIRIFPDQIHMPGQLVSLHCSASGSPLPQISWTLDGEQLSESRRVKTGDYVHLDGSVVSYVNITDLAVSDGGLYGCEARNDVGAVSHSARIDVFGPPFIRPMGNLTVVAGTTVTIRCPVSGYPIDRTYVEKSGSKLPYGDRQSIDQRGIVRIHNVRKEDEGIYRCVATNGRGEKAERPLVLKVVTAPMISPFSFSENLEEGMRSSIICSVIAGDPPISLTWYRNGRLLKETSPDIQIVPITDFVSSLIINHVSRHHSGNYTCFASNNAAATNYTATMVVKAPPVWVIKPSDQSALEGTSVTFDCQAEGQPRPVVRWKFGKVRIAINCRDLCVLFSNPTQRNGLLRYDHLFSVITNQKKFLKYMWSASKWS</sequence>
<dbReference type="EMBL" id="BGPR01000524">
    <property type="protein sequence ID" value="GBM24656.1"/>
    <property type="molecule type" value="Genomic_DNA"/>
</dbReference>
<keyword evidence="6" id="KW-1133">Transmembrane helix</keyword>
<keyword evidence="3" id="KW-0732">Signal</keyword>
<keyword evidence="4" id="KW-0677">Repeat</keyword>
<gene>
    <name evidence="11" type="primary">Dscam2_13</name>
    <name evidence="11" type="ORF">AVEN_272886_1</name>
</gene>